<keyword evidence="4" id="KW-1185">Reference proteome</keyword>
<comment type="subcellular location">
    <subcellularLocation>
        <location evidence="1">Secreted</location>
    </subcellularLocation>
</comment>
<dbReference type="GeneTree" id="ENSGT00940000164640"/>
<dbReference type="STRING" id="32507.ENSNBRP00000015488"/>
<dbReference type="PROSITE" id="PS50092">
    <property type="entry name" value="TSP1"/>
    <property type="match status" value="2"/>
</dbReference>
<dbReference type="InterPro" id="IPR050439">
    <property type="entry name" value="ADAMTS_ADAMTS-like"/>
</dbReference>
<dbReference type="SMART" id="SM00209">
    <property type="entry name" value="TSP1"/>
    <property type="match status" value="3"/>
</dbReference>
<dbReference type="GO" id="GO:0031012">
    <property type="term" value="C:extracellular matrix"/>
    <property type="evidence" value="ECO:0007669"/>
    <property type="project" value="TreeGrafter"/>
</dbReference>
<name>A0A3Q4H686_NEOBR</name>
<protein>
    <submittedName>
        <fullName evidence="3">Uncharacterized protein</fullName>
    </submittedName>
</protein>
<reference evidence="3" key="1">
    <citation type="submission" date="2025-08" db="UniProtKB">
        <authorList>
            <consortium name="Ensembl"/>
        </authorList>
    </citation>
    <scope>IDENTIFICATION</scope>
</reference>
<dbReference type="PANTHER" id="PTHR13723">
    <property type="entry name" value="ADAMTS A DISINTEGRIN AND METALLOPROTEASE WITH THROMBOSPONDIN MOTIFS PROTEASE"/>
    <property type="match status" value="1"/>
</dbReference>
<dbReference type="SUPFAM" id="SSF82895">
    <property type="entry name" value="TSP-1 type 1 repeat"/>
    <property type="match status" value="2"/>
</dbReference>
<dbReference type="Pfam" id="PF19030">
    <property type="entry name" value="TSP1_ADAMTS"/>
    <property type="match status" value="2"/>
</dbReference>
<accession>A0A3Q4H686</accession>
<evidence type="ECO:0000313" key="3">
    <source>
        <dbReference type="Ensembl" id="ENSNBRP00000015488.1"/>
    </source>
</evidence>
<evidence type="ECO:0000256" key="1">
    <source>
        <dbReference type="ARBA" id="ARBA00004613"/>
    </source>
</evidence>
<dbReference type="Proteomes" id="UP000261580">
    <property type="component" value="Unassembled WGS sequence"/>
</dbReference>
<dbReference type="InterPro" id="IPR036383">
    <property type="entry name" value="TSP1_rpt_sf"/>
</dbReference>
<reference evidence="3" key="2">
    <citation type="submission" date="2025-09" db="UniProtKB">
        <authorList>
            <consortium name="Ensembl"/>
        </authorList>
    </citation>
    <scope>IDENTIFICATION</scope>
</reference>
<evidence type="ECO:0000313" key="4">
    <source>
        <dbReference type="Proteomes" id="UP000261580"/>
    </source>
</evidence>
<dbReference type="GO" id="GO:0005576">
    <property type="term" value="C:extracellular region"/>
    <property type="evidence" value="ECO:0007669"/>
    <property type="project" value="UniProtKB-SubCell"/>
</dbReference>
<keyword evidence="2" id="KW-0964">Secreted</keyword>
<evidence type="ECO:0000256" key="2">
    <source>
        <dbReference type="ARBA" id="ARBA00022525"/>
    </source>
</evidence>
<sequence>VLRWETSGWSACSRTCGEGVQYRIVRCWKMLSPGFDSSVYDSLCLSHDLHKPANRKVCHGQSCGPQWEVSGWSEVCATAAFCLPSGGHVNIVMLHHTSFIISPSVCQCSARCGSRGIRTREVRCSVERKLCNETSRPIESQECDGPPCDRRWSVSDWGPCSGECGEGRMVRSVTCRSSGGLVMSDGQCDQPLRPLAIYPCGGNCVHPAVNTSEPKAAVVTAADWDRWETLSSHKLGVWAGCSPAATVERSSSSSLQHGTIMLSYPCRRLSLQIKLHVNNIFSPLTSNGNS</sequence>
<dbReference type="Gene3D" id="2.20.100.10">
    <property type="entry name" value="Thrombospondin type-1 (TSP1) repeat"/>
    <property type="match status" value="2"/>
</dbReference>
<organism evidence="3 4">
    <name type="scientific">Neolamprologus brichardi</name>
    <name type="common">Fairy cichlid</name>
    <name type="synonym">Lamprologus brichardi</name>
    <dbReference type="NCBI Taxonomy" id="32507"/>
    <lineage>
        <taxon>Eukaryota</taxon>
        <taxon>Metazoa</taxon>
        <taxon>Chordata</taxon>
        <taxon>Craniata</taxon>
        <taxon>Vertebrata</taxon>
        <taxon>Euteleostomi</taxon>
        <taxon>Actinopterygii</taxon>
        <taxon>Neopterygii</taxon>
        <taxon>Teleostei</taxon>
        <taxon>Neoteleostei</taxon>
        <taxon>Acanthomorphata</taxon>
        <taxon>Ovalentaria</taxon>
        <taxon>Cichlomorphae</taxon>
        <taxon>Cichliformes</taxon>
        <taxon>Cichlidae</taxon>
        <taxon>African cichlids</taxon>
        <taxon>Pseudocrenilabrinae</taxon>
        <taxon>Lamprologini</taxon>
        <taxon>Neolamprologus</taxon>
    </lineage>
</organism>
<dbReference type="InterPro" id="IPR000884">
    <property type="entry name" value="TSP1_rpt"/>
</dbReference>
<dbReference type="Bgee" id="ENSNBRG00000011987">
    <property type="expression patterns" value="Expressed in testis and 3 other cell types or tissues"/>
</dbReference>
<dbReference type="Ensembl" id="ENSNBRT00000015911.1">
    <property type="protein sequence ID" value="ENSNBRP00000015488.1"/>
    <property type="gene ID" value="ENSNBRG00000011987.1"/>
</dbReference>
<dbReference type="PANTHER" id="PTHR13723:SF147">
    <property type="entry name" value="ADAMTS-LIKE PROTEIN 2"/>
    <property type="match status" value="1"/>
</dbReference>
<dbReference type="AlphaFoldDB" id="A0A3Q4H686"/>
<proteinExistence type="predicted"/>